<feature type="transmembrane region" description="Helical" evidence="6">
    <location>
        <begin position="17"/>
        <end position="37"/>
    </location>
</feature>
<feature type="transmembrane region" description="Helical" evidence="6">
    <location>
        <begin position="236"/>
        <end position="259"/>
    </location>
</feature>
<dbReference type="PANTHER" id="PTHR46795">
    <property type="entry name" value="ABC TRANSPORTER PERMEASE-RELATED-RELATED"/>
    <property type="match status" value="1"/>
</dbReference>
<sequence length="667" mass="75053">MLSKLSLRNVKRSLKDYTIYFVTLTFAVCIFYVFNSIESQQVMLDVTAGQASIFDTLTMVMGYFSFFVSIILGFLIIYANNFLIKRRKKELAIYMILGMEKKSISKILIVETLTIGIISLAVGLSLGVLLSQGLAVVTAKMFAVNMKSFHFVFSLQALLKSILYFGVMFLFVIVFNSVSISKYKLIDLLHARRKNETSSSLKLWVSVFIFIVSVACLGAAYYLILNNGMMTFNNEFKLSVLLGGVGTFLFFFSLSGFLLKIAQSNKKLYLRELNMFILRQINSKIRTTYISITIICLMLFVAITTLSVGMGMSSVMTKDVEAVTPFDATLTFTKSDKVKQLNVEETLSKANVDLSTITKESLSVNYYHVHDISYRSLIIGGTEKFNNPYQLEKIENSSPELISLSDYNKLLVMQGLQPVTLSEHQFAINANFEDMQTVLNFFLHSKGTLTIGQVELKAVTAEVMDHTLETTTLRTDYGTIVVPDHIAQTLEPVKMQLSLNYPESSDFYEQMYQQEMSKMFVGPSFFSMSKAEAFDKSLGVKTVIAYLAIYIGIVFLITSVAILALQQLSESTDNLERYHLLKKIGVEQQMIHRSVFTQIEIYFLMPLALAIVHSIVAINAANQVIFQFGSMDISTDTIITALSILVIYAGYFFATYLGSINMIKDKK</sequence>
<evidence type="ECO:0000256" key="6">
    <source>
        <dbReference type="PIRNR" id="PIRNR018968"/>
    </source>
</evidence>
<feature type="transmembrane region" description="Helical" evidence="6">
    <location>
        <begin position="108"/>
        <end position="137"/>
    </location>
</feature>
<comment type="subcellular location">
    <subcellularLocation>
        <location evidence="1 6">Cell membrane</location>
        <topology evidence="1 6">Multi-pass membrane protein</topology>
    </subcellularLocation>
</comment>
<evidence type="ECO:0000256" key="1">
    <source>
        <dbReference type="ARBA" id="ARBA00004651"/>
    </source>
</evidence>
<evidence type="ECO:0000256" key="5">
    <source>
        <dbReference type="ARBA" id="ARBA00023136"/>
    </source>
</evidence>
<comment type="similarity">
    <text evidence="6">Belongs to the ABC-4 integral membrane protein family.</text>
</comment>
<reference evidence="8 9" key="1">
    <citation type="submission" date="2019-03" db="EMBL/GenBank/DDBJ databases">
        <authorList>
            <person name="Kim M.K.M."/>
        </authorList>
    </citation>
    <scope>NUCLEOTIDE SEQUENCE [LARGE SCALE GENOMIC DNA]</scope>
    <source>
        <strain evidence="8 9">18JY21-1</strain>
    </source>
</reference>
<keyword evidence="3 6" id="KW-0812">Transmembrane</keyword>
<organism evidence="8 9">
    <name type="scientific">Paenibacillus albiflavus</name>
    <dbReference type="NCBI Taxonomy" id="2545760"/>
    <lineage>
        <taxon>Bacteria</taxon>
        <taxon>Bacillati</taxon>
        <taxon>Bacillota</taxon>
        <taxon>Bacilli</taxon>
        <taxon>Bacillales</taxon>
        <taxon>Paenibacillaceae</taxon>
        <taxon>Paenibacillus</taxon>
    </lineage>
</organism>
<dbReference type="GO" id="GO:0055085">
    <property type="term" value="P:transmembrane transport"/>
    <property type="evidence" value="ECO:0007669"/>
    <property type="project" value="UniProtKB-UniRule"/>
</dbReference>
<dbReference type="EMBL" id="SKFG01000002">
    <property type="protein sequence ID" value="TCZ80174.1"/>
    <property type="molecule type" value="Genomic_DNA"/>
</dbReference>
<evidence type="ECO:0000256" key="4">
    <source>
        <dbReference type="ARBA" id="ARBA00022989"/>
    </source>
</evidence>
<dbReference type="PANTHER" id="PTHR46795:SF3">
    <property type="entry name" value="ABC TRANSPORTER PERMEASE"/>
    <property type="match status" value="1"/>
</dbReference>
<evidence type="ECO:0000256" key="2">
    <source>
        <dbReference type="ARBA" id="ARBA00022475"/>
    </source>
</evidence>
<dbReference type="OrthoDB" id="1705903at2"/>
<name>A0A4R4EJ25_9BACL</name>
<feature type="transmembrane region" description="Helical" evidence="6">
    <location>
        <begin position="201"/>
        <end position="224"/>
    </location>
</feature>
<feature type="transmembrane region" description="Helical" evidence="6">
    <location>
        <begin position="157"/>
        <end position="180"/>
    </location>
</feature>
<comment type="caution">
    <text evidence="8">The sequence shown here is derived from an EMBL/GenBank/DDBJ whole genome shotgun (WGS) entry which is preliminary data.</text>
</comment>
<dbReference type="AlphaFoldDB" id="A0A4R4EJ25"/>
<keyword evidence="4 6" id="KW-1133">Transmembrane helix</keyword>
<evidence type="ECO:0000313" key="9">
    <source>
        <dbReference type="Proteomes" id="UP000295418"/>
    </source>
</evidence>
<feature type="transmembrane region" description="Helical" evidence="6">
    <location>
        <begin position="543"/>
        <end position="565"/>
    </location>
</feature>
<dbReference type="Proteomes" id="UP000295418">
    <property type="component" value="Unassembled WGS sequence"/>
</dbReference>
<protein>
    <submittedName>
        <fullName evidence="8">ABC transporter permease</fullName>
    </submittedName>
</protein>
<dbReference type="Pfam" id="PF02687">
    <property type="entry name" value="FtsX"/>
    <property type="match status" value="1"/>
</dbReference>
<feature type="transmembrane region" description="Helical" evidence="6">
    <location>
        <begin position="289"/>
        <end position="312"/>
    </location>
</feature>
<keyword evidence="2 6" id="KW-1003">Cell membrane</keyword>
<feature type="transmembrane region" description="Helical" evidence="6">
    <location>
        <begin position="599"/>
        <end position="618"/>
    </location>
</feature>
<dbReference type="InterPro" id="IPR027022">
    <property type="entry name" value="ABC_permease_BceB-typ"/>
</dbReference>
<dbReference type="PIRSF" id="PIRSF018968">
    <property type="entry name" value="ABC_permease_BceB"/>
    <property type="match status" value="1"/>
</dbReference>
<dbReference type="RefSeq" id="WP_132416821.1">
    <property type="nucleotide sequence ID" value="NZ_SKFG01000002.1"/>
</dbReference>
<keyword evidence="5 6" id="KW-0472">Membrane</keyword>
<evidence type="ECO:0000259" key="7">
    <source>
        <dbReference type="Pfam" id="PF02687"/>
    </source>
</evidence>
<feature type="transmembrane region" description="Helical" evidence="6">
    <location>
        <begin position="57"/>
        <end position="79"/>
    </location>
</feature>
<proteinExistence type="inferred from homology"/>
<keyword evidence="6" id="KW-0813">Transport</keyword>
<evidence type="ECO:0000256" key="3">
    <source>
        <dbReference type="ARBA" id="ARBA00022692"/>
    </source>
</evidence>
<dbReference type="GO" id="GO:0005886">
    <property type="term" value="C:plasma membrane"/>
    <property type="evidence" value="ECO:0007669"/>
    <property type="project" value="UniProtKB-SubCell"/>
</dbReference>
<gene>
    <name evidence="8" type="ORF">E0485_04815</name>
</gene>
<dbReference type="InterPro" id="IPR003838">
    <property type="entry name" value="ABC3_permease_C"/>
</dbReference>
<accession>A0A4R4EJ25</accession>
<feature type="domain" description="ABC3 transporter permease C-terminal" evidence="7">
    <location>
        <begin position="64"/>
        <end position="182"/>
    </location>
</feature>
<dbReference type="InterPro" id="IPR052536">
    <property type="entry name" value="ABC-4_Integral_Memb_Prot"/>
</dbReference>
<feature type="transmembrane region" description="Helical" evidence="6">
    <location>
        <begin position="638"/>
        <end position="657"/>
    </location>
</feature>
<keyword evidence="9" id="KW-1185">Reference proteome</keyword>
<evidence type="ECO:0000313" key="8">
    <source>
        <dbReference type="EMBL" id="TCZ80174.1"/>
    </source>
</evidence>